<evidence type="ECO:0000313" key="2">
    <source>
        <dbReference type="Proteomes" id="UP000000212"/>
    </source>
</evidence>
<protein>
    <submittedName>
        <fullName evidence="1">Uncharacterized protein</fullName>
    </submittedName>
</protein>
<dbReference type="EMBL" id="HE999757">
    <property type="protein sequence ID" value="CCO12808.2"/>
    <property type="molecule type" value="Genomic_DNA"/>
</dbReference>
<dbReference type="HOGENOM" id="CLU_3267469_0_0_9"/>
<gene>
    <name evidence="1" type="ORF">BN424_3387</name>
</gene>
<dbReference type="AlphaFoldDB" id="K8ELL4"/>
<name>K8ELL4_CARML</name>
<accession>K8ELL4</accession>
<proteinExistence type="predicted"/>
<organism evidence="1 2">
    <name type="scientific">Carnobacterium maltaromaticum LMA28</name>
    <dbReference type="NCBI Taxonomy" id="1234679"/>
    <lineage>
        <taxon>Bacteria</taxon>
        <taxon>Bacillati</taxon>
        <taxon>Bacillota</taxon>
        <taxon>Bacilli</taxon>
        <taxon>Lactobacillales</taxon>
        <taxon>Carnobacteriaceae</taxon>
        <taxon>Carnobacterium</taxon>
    </lineage>
</organism>
<dbReference type="KEGG" id="cml:BN424_3387"/>
<keyword evidence="2" id="KW-1185">Reference proteome</keyword>
<reference evidence="2" key="1">
    <citation type="journal article" date="2013" name="Genome Announc.">
        <title>Complete Chromosome Sequence of Carnobacterium maltaromaticum LMA 28.</title>
        <authorList>
            <person name="Cailliez-Grimal C."/>
            <person name="Chaillou S."/>
            <person name="Anba-Mondoloni J."/>
            <person name="Loux V."/>
            <person name="Afzal M.I."/>
            <person name="Rahman A."/>
            <person name="Kergourlay G."/>
            <person name="Champomier-Verges M.C."/>
            <person name="Zagorec M."/>
            <person name="Dalgaard P."/>
            <person name="Leisner J.J."/>
            <person name="Prevost H."/>
            <person name="Revol-Junelles A.M."/>
            <person name="Borges F."/>
        </authorList>
    </citation>
    <scope>NUCLEOTIDE SEQUENCE</scope>
    <source>
        <strain evidence="2">LMA28</strain>
    </source>
</reference>
<sequence>MSEALVKTRKISKMRISSYLAIMKNHFHVNIAFTANGNLII</sequence>
<dbReference type="Proteomes" id="UP000000212">
    <property type="component" value="Chromosome"/>
</dbReference>
<evidence type="ECO:0000313" key="1">
    <source>
        <dbReference type="EMBL" id="CCO12808.2"/>
    </source>
</evidence>